<organism evidence="2 3">
    <name type="scientific">Oceanicola granulosus (strain ATCC BAA-861 / DSM 15982 / KCTC 12143 / HTCC2516)</name>
    <dbReference type="NCBI Taxonomy" id="314256"/>
    <lineage>
        <taxon>Bacteria</taxon>
        <taxon>Pseudomonadati</taxon>
        <taxon>Pseudomonadota</taxon>
        <taxon>Alphaproteobacteria</taxon>
        <taxon>Rhodobacterales</taxon>
        <taxon>Roseobacteraceae</taxon>
        <taxon>Oceanicola</taxon>
    </lineage>
</organism>
<keyword evidence="3" id="KW-1185">Reference proteome</keyword>
<proteinExistence type="predicted"/>
<dbReference type="InterPro" id="IPR011008">
    <property type="entry name" value="Dimeric_a/b-barrel"/>
</dbReference>
<dbReference type="SUPFAM" id="SSF54909">
    <property type="entry name" value="Dimeric alpha+beta barrel"/>
    <property type="match status" value="1"/>
</dbReference>
<dbReference type="Proteomes" id="UP000003635">
    <property type="component" value="Unassembled WGS sequence"/>
</dbReference>
<dbReference type="Pfam" id="PF11695">
    <property type="entry name" value="DUF3291"/>
    <property type="match status" value="1"/>
</dbReference>
<accession>Q2CEG7</accession>
<name>Q2CEG7_OCEGH</name>
<gene>
    <name evidence="2" type="ORF">OG2516_04009</name>
</gene>
<dbReference type="AlphaFoldDB" id="Q2CEG7"/>
<reference evidence="2 3" key="1">
    <citation type="journal article" date="2010" name="J. Bacteriol.">
        <title>Genome sequences of Oceanicola granulosus HTCC2516(T) and Oceanicola batsensis HTCC2597(TDelta).</title>
        <authorList>
            <person name="Thrash J.C."/>
            <person name="Cho J.C."/>
            <person name="Vergin K.L."/>
            <person name="Giovannoni S.J."/>
        </authorList>
    </citation>
    <scope>NUCLEOTIDE SEQUENCE [LARGE SCALE GENOMIC DNA]</scope>
    <source>
        <strain evidence="3">ATCC BAA-861 / DSM 15982 / KCTC 12143 / HTCC2516</strain>
    </source>
</reference>
<evidence type="ECO:0000259" key="1">
    <source>
        <dbReference type="Pfam" id="PF11695"/>
    </source>
</evidence>
<dbReference type="EMBL" id="AAOT01000018">
    <property type="protein sequence ID" value="EAR51030.1"/>
    <property type="molecule type" value="Genomic_DNA"/>
</dbReference>
<evidence type="ECO:0000313" key="3">
    <source>
        <dbReference type="Proteomes" id="UP000003635"/>
    </source>
</evidence>
<protein>
    <recommendedName>
        <fullName evidence="1">DUF3291 domain-containing protein</fullName>
    </recommendedName>
</protein>
<dbReference type="InterPro" id="IPR021708">
    <property type="entry name" value="DUF3291"/>
</dbReference>
<sequence length="184" mass="20979">MPLALYTFGQFIEPADDEANDGFRDLAAEIFRAADDTGGLLARSGFDLDEASASAWGEEVFPRFYDNRGDGWVPATLSLWDSIEASFAFTYSGLHAQALRRRREWFREGNWPPLVMWWLPNDERGTTWSEGVKRYEHLHDFGASPFAFTFKEPFNFEGKPMKIDKERARQLRAATALSVQRASA</sequence>
<feature type="domain" description="DUF3291" evidence="1">
    <location>
        <begin position="3"/>
        <end position="152"/>
    </location>
</feature>
<dbReference type="RefSeq" id="WP_007254330.1">
    <property type="nucleotide sequence ID" value="NZ_CH724107.1"/>
</dbReference>
<comment type="caution">
    <text evidence="2">The sequence shown here is derived from an EMBL/GenBank/DDBJ whole genome shotgun (WGS) entry which is preliminary data.</text>
</comment>
<evidence type="ECO:0000313" key="2">
    <source>
        <dbReference type="EMBL" id="EAR51030.1"/>
    </source>
</evidence>
<dbReference type="eggNOG" id="COG2329">
    <property type="taxonomic scope" value="Bacteria"/>
</dbReference>
<dbReference type="STRING" id="314256.OG2516_04009"/>
<dbReference type="HOGENOM" id="CLU_119287_0_0_5"/>